<keyword evidence="1" id="KW-0472">Membrane</keyword>
<name>A0A5J4QYG3_9ZZZZ</name>
<comment type="caution">
    <text evidence="2">The sequence shown here is derived from an EMBL/GenBank/DDBJ whole genome shotgun (WGS) entry which is preliminary data.</text>
</comment>
<accession>A0A5J4QYG3</accession>
<evidence type="ECO:0000256" key="1">
    <source>
        <dbReference type="SAM" id="Phobius"/>
    </source>
</evidence>
<keyword evidence="1" id="KW-0812">Transmembrane</keyword>
<proteinExistence type="predicted"/>
<evidence type="ECO:0000313" key="2">
    <source>
        <dbReference type="EMBL" id="KAA6326419.1"/>
    </source>
</evidence>
<feature type="transmembrane region" description="Helical" evidence="1">
    <location>
        <begin position="36"/>
        <end position="57"/>
    </location>
</feature>
<feature type="transmembrane region" description="Helical" evidence="1">
    <location>
        <begin position="63"/>
        <end position="80"/>
    </location>
</feature>
<evidence type="ECO:0008006" key="3">
    <source>
        <dbReference type="Google" id="ProtNLM"/>
    </source>
</evidence>
<keyword evidence="1" id="KW-1133">Transmembrane helix</keyword>
<gene>
    <name evidence="2" type="ORF">EZS27_024474</name>
</gene>
<organism evidence="2">
    <name type="scientific">termite gut metagenome</name>
    <dbReference type="NCBI Taxonomy" id="433724"/>
    <lineage>
        <taxon>unclassified sequences</taxon>
        <taxon>metagenomes</taxon>
        <taxon>organismal metagenomes</taxon>
    </lineage>
</organism>
<protein>
    <recommendedName>
        <fullName evidence="3">SMODS and SLOG-associating 2TM effector domain-containing protein</fullName>
    </recommendedName>
</protein>
<dbReference type="AlphaFoldDB" id="A0A5J4QYG3"/>
<sequence length="176" mass="20434">MKKWLEYRVFQELKQSTTNTFYIELFVDRQNRREKIYSGIIALFSLFGFVSALISFFSNSVSLPIIGIVCTTISWGTVIFNKFNNIFLLSADDATKLPRIYVHISKYSDELQNLLFQIRKEQINIIEGQEKLTELNVKNSGYKIEASTIFGKMDKKLNKKAADKSDNYLNPIYNDD</sequence>
<dbReference type="EMBL" id="SNRY01002170">
    <property type="protein sequence ID" value="KAA6326419.1"/>
    <property type="molecule type" value="Genomic_DNA"/>
</dbReference>
<reference evidence="2" key="1">
    <citation type="submission" date="2019-03" db="EMBL/GenBank/DDBJ databases">
        <title>Single cell metagenomics reveals metabolic interactions within the superorganism composed of flagellate Streblomastix strix and complex community of Bacteroidetes bacteria on its surface.</title>
        <authorList>
            <person name="Treitli S.C."/>
            <person name="Kolisko M."/>
            <person name="Husnik F."/>
            <person name="Keeling P."/>
            <person name="Hampl V."/>
        </authorList>
    </citation>
    <scope>NUCLEOTIDE SEQUENCE</scope>
    <source>
        <strain evidence="2">STM</strain>
    </source>
</reference>